<reference evidence="3" key="1">
    <citation type="submission" date="2017-11" db="EMBL/GenBank/DDBJ databases">
        <authorList>
            <person name="Lima N.C."/>
            <person name="Parody-Merino A.M."/>
            <person name="Battley P.F."/>
            <person name="Fidler A.E."/>
            <person name="Prosdocimi F."/>
        </authorList>
    </citation>
    <scope>NUCLEOTIDE SEQUENCE [LARGE SCALE GENOMIC DNA]</scope>
</reference>
<reference evidence="3" key="2">
    <citation type="submission" date="2017-12" db="EMBL/GenBank/DDBJ databases">
        <title>Genome sequence of the Bar-tailed Godwit (Limosa lapponica baueri).</title>
        <authorList>
            <person name="Lima N.C.B."/>
            <person name="Parody-Merino A.M."/>
            <person name="Battley P.F."/>
            <person name="Fidler A.E."/>
            <person name="Prosdocimi F."/>
        </authorList>
    </citation>
    <scope>NUCLEOTIDE SEQUENCE [LARGE SCALE GENOMIC DNA]</scope>
</reference>
<evidence type="ECO:0000313" key="2">
    <source>
        <dbReference type="EMBL" id="PKU36808.1"/>
    </source>
</evidence>
<name>A0A2I0TSM8_LIMLA</name>
<gene>
    <name evidence="2" type="ORF">llap_12888</name>
</gene>
<evidence type="ECO:0000256" key="1">
    <source>
        <dbReference type="SAM" id="MobiDB-lite"/>
    </source>
</evidence>
<sequence>MLLPPPRSCAARSPARLRNTEDPELHHLMVSSAKADFDLHIPNEPLFVGLSISINGHLPKLSEIGQDHKGERKVGYSRRNGVEREL</sequence>
<feature type="region of interest" description="Disordered" evidence="1">
    <location>
        <begin position="64"/>
        <end position="86"/>
    </location>
</feature>
<feature type="compositionally biased region" description="Low complexity" evidence="1">
    <location>
        <begin position="8"/>
        <end position="17"/>
    </location>
</feature>
<dbReference type="Proteomes" id="UP000233556">
    <property type="component" value="Unassembled WGS sequence"/>
</dbReference>
<dbReference type="EMBL" id="KZ507447">
    <property type="protein sequence ID" value="PKU36808.1"/>
    <property type="molecule type" value="Genomic_DNA"/>
</dbReference>
<feature type="compositionally biased region" description="Basic and acidic residues" evidence="1">
    <location>
        <begin position="65"/>
        <end position="86"/>
    </location>
</feature>
<evidence type="ECO:0000313" key="3">
    <source>
        <dbReference type="Proteomes" id="UP000233556"/>
    </source>
</evidence>
<organism evidence="2 3">
    <name type="scientific">Limosa lapponica baueri</name>
    <dbReference type="NCBI Taxonomy" id="1758121"/>
    <lineage>
        <taxon>Eukaryota</taxon>
        <taxon>Metazoa</taxon>
        <taxon>Chordata</taxon>
        <taxon>Craniata</taxon>
        <taxon>Vertebrata</taxon>
        <taxon>Euteleostomi</taxon>
        <taxon>Archelosauria</taxon>
        <taxon>Archosauria</taxon>
        <taxon>Dinosauria</taxon>
        <taxon>Saurischia</taxon>
        <taxon>Theropoda</taxon>
        <taxon>Coelurosauria</taxon>
        <taxon>Aves</taxon>
        <taxon>Neognathae</taxon>
        <taxon>Neoaves</taxon>
        <taxon>Charadriiformes</taxon>
        <taxon>Scolopacidae</taxon>
        <taxon>Limosa</taxon>
    </lineage>
</organism>
<dbReference type="AlphaFoldDB" id="A0A2I0TSM8"/>
<keyword evidence="3" id="KW-1185">Reference proteome</keyword>
<proteinExistence type="predicted"/>
<accession>A0A2I0TSM8</accession>
<feature type="region of interest" description="Disordered" evidence="1">
    <location>
        <begin position="1"/>
        <end position="20"/>
    </location>
</feature>
<protein>
    <submittedName>
        <fullName evidence="2">Uncharacterized protein</fullName>
    </submittedName>
</protein>